<name>A0A915NZL8_9BILA</name>
<accession>A0A915NZL8</accession>
<dbReference type="PANTHER" id="PTHR12406">
    <property type="entry name" value="CALCIUM-INDEPENDENT PHOSPHOLIPASE A2 IPLA2 -RELATED"/>
    <property type="match status" value="1"/>
</dbReference>
<evidence type="ECO:0000313" key="6">
    <source>
        <dbReference type="WBParaSite" id="scf7180000421574.g7251"/>
    </source>
</evidence>
<evidence type="ECO:0000259" key="4">
    <source>
        <dbReference type="PROSITE" id="PS51635"/>
    </source>
</evidence>
<dbReference type="PROSITE" id="PS51635">
    <property type="entry name" value="PNPLA"/>
    <property type="match status" value="1"/>
</dbReference>
<feature type="active site" description="Nucleophile" evidence="2">
    <location>
        <position position="48"/>
    </location>
</feature>
<keyword evidence="2" id="KW-0378">Hydrolase</keyword>
<evidence type="ECO:0000313" key="5">
    <source>
        <dbReference type="Proteomes" id="UP000887560"/>
    </source>
</evidence>
<dbReference type="GO" id="GO:0016020">
    <property type="term" value="C:membrane"/>
    <property type="evidence" value="ECO:0007669"/>
    <property type="project" value="TreeGrafter"/>
</dbReference>
<evidence type="ECO:0000256" key="3">
    <source>
        <dbReference type="SAM" id="MobiDB-lite"/>
    </source>
</evidence>
<dbReference type="Gene3D" id="3.40.1090.10">
    <property type="entry name" value="Cytosolic phospholipase A2 catalytic domain"/>
    <property type="match status" value="2"/>
</dbReference>
<feature type="compositionally biased region" description="Basic and acidic residues" evidence="3">
    <location>
        <begin position="586"/>
        <end position="598"/>
    </location>
</feature>
<dbReference type="GO" id="GO:0005737">
    <property type="term" value="C:cytoplasm"/>
    <property type="evidence" value="ECO:0007669"/>
    <property type="project" value="TreeGrafter"/>
</dbReference>
<dbReference type="GO" id="GO:0019433">
    <property type="term" value="P:triglyceride catabolic process"/>
    <property type="evidence" value="ECO:0007669"/>
    <property type="project" value="TreeGrafter"/>
</dbReference>
<dbReference type="InterPro" id="IPR016035">
    <property type="entry name" value="Acyl_Trfase/lysoPLipase"/>
</dbReference>
<dbReference type="InterPro" id="IPR033562">
    <property type="entry name" value="PLPL"/>
</dbReference>
<dbReference type="SUPFAM" id="SSF52151">
    <property type="entry name" value="FabD/lysophospholipase-like"/>
    <property type="match status" value="2"/>
</dbReference>
<evidence type="ECO:0000256" key="2">
    <source>
        <dbReference type="PROSITE-ProRule" id="PRU01161"/>
    </source>
</evidence>
<dbReference type="AlphaFoldDB" id="A0A915NZL8"/>
<organism evidence="5 6">
    <name type="scientific">Meloidogyne floridensis</name>
    <dbReference type="NCBI Taxonomy" id="298350"/>
    <lineage>
        <taxon>Eukaryota</taxon>
        <taxon>Metazoa</taxon>
        <taxon>Ecdysozoa</taxon>
        <taxon>Nematoda</taxon>
        <taxon>Chromadorea</taxon>
        <taxon>Rhabditida</taxon>
        <taxon>Tylenchina</taxon>
        <taxon>Tylenchomorpha</taxon>
        <taxon>Tylenchoidea</taxon>
        <taxon>Meloidogynidae</taxon>
        <taxon>Meloidogyninae</taxon>
        <taxon>Meloidogyne</taxon>
    </lineage>
</organism>
<keyword evidence="2" id="KW-0442">Lipid degradation</keyword>
<dbReference type="Proteomes" id="UP000887560">
    <property type="component" value="Unplaced"/>
</dbReference>
<dbReference type="GO" id="GO:0055088">
    <property type="term" value="P:lipid homeostasis"/>
    <property type="evidence" value="ECO:0007669"/>
    <property type="project" value="TreeGrafter"/>
</dbReference>
<feature type="short sequence motif" description="GXSXG" evidence="2">
    <location>
        <begin position="46"/>
        <end position="50"/>
    </location>
</feature>
<feature type="domain" description="PNPLA" evidence="4">
    <location>
        <begin position="13"/>
        <end position="227"/>
    </location>
</feature>
<dbReference type="GO" id="GO:0005811">
    <property type="term" value="C:lipid droplet"/>
    <property type="evidence" value="ECO:0007669"/>
    <property type="project" value="TreeGrafter"/>
</dbReference>
<dbReference type="PANTHER" id="PTHR12406:SF41">
    <property type="entry name" value="BRUMMER, ISOFORM B-RELATED"/>
    <property type="match status" value="1"/>
</dbReference>
<feature type="region of interest" description="Disordered" evidence="3">
    <location>
        <begin position="541"/>
        <end position="598"/>
    </location>
</feature>
<dbReference type="WBParaSite" id="scf7180000421574.g7251">
    <property type="protein sequence ID" value="scf7180000421574.g7251"/>
    <property type="gene ID" value="scf7180000421574.g7251"/>
</dbReference>
<dbReference type="GO" id="GO:0004806">
    <property type="term" value="F:triacylglycerol lipase activity"/>
    <property type="evidence" value="ECO:0007669"/>
    <property type="project" value="TreeGrafter"/>
</dbReference>
<protein>
    <submittedName>
        <fullName evidence="6">PNPLA domain-containing protein</fullName>
    </submittedName>
</protein>
<keyword evidence="1 2" id="KW-0443">Lipid metabolism</keyword>
<dbReference type="InterPro" id="IPR002641">
    <property type="entry name" value="PNPLA_dom"/>
</dbReference>
<keyword evidence="5" id="KW-1185">Reference proteome</keyword>
<evidence type="ECO:0000256" key="1">
    <source>
        <dbReference type="ARBA" id="ARBA00023098"/>
    </source>
</evidence>
<feature type="compositionally biased region" description="Polar residues" evidence="3">
    <location>
        <begin position="549"/>
        <end position="585"/>
    </location>
</feature>
<sequence>MVRWSTRFADSDLSLCGCGFLCIYHAGVCAALKEYAPQLTQNRIYGASAGSIAAAGLICNVSISDATCAIMRVVAEARSREYAPQLTQNRIYGASAGSIAAAGLICNVSISDATCAIMRVVAEARSRVLQSFDPAFDLLGIVREVLNKLLPANSHVLCTDRLFISLTRCIDGRNVLVSKFESKADLIQAIICSCYIPIFCGLVEPEFHGVKYRDGGFSDNQPVYDRNTITISPFSGEADICPLDHASASILGFVYYGSSIRFTNENFYRFCSCFFPPSQEICSKICRQGFTDALRFITKNSITPCYRCLGHGLHDFKQKFPRIICRRASSTANNPNALMRRRKKLDSECEICYAWLDRRLSIELTSALIPEVLHKSLQGERAVAPNNSSSLFDFVGSFRLIRFWLDILGRLVYYADLAINIFFMLKQWFLNAPKCGLFILQQLCRFADALLLGVEESSFANSSRQSVNWTFTKNQNISRKIKREPNYFSIIDFDSFECLLSQLVLNELIIIEYYTSKFCKEEYELLGGDYVYVDEPSTSKFGEQDNENVHNQVKGDNQRQLESQTNDSGISLGFNSNGSPTTDSRFSIKEGESKSKTT</sequence>
<reference evidence="6" key="1">
    <citation type="submission" date="2022-11" db="UniProtKB">
        <authorList>
            <consortium name="WormBaseParasite"/>
        </authorList>
    </citation>
    <scope>IDENTIFICATION</scope>
</reference>
<dbReference type="Pfam" id="PF01734">
    <property type="entry name" value="Patatin"/>
    <property type="match status" value="2"/>
</dbReference>
<feature type="short sequence motif" description="DGA/G" evidence="2">
    <location>
        <begin position="214"/>
        <end position="216"/>
    </location>
</feature>
<feature type="active site" description="Proton acceptor" evidence="2">
    <location>
        <position position="214"/>
    </location>
</feature>
<proteinExistence type="predicted"/>
<comment type="caution">
    <text evidence="2">Lacks conserved residue(s) required for the propagation of feature annotation.</text>
</comment>